<reference evidence="3" key="1">
    <citation type="submission" date="2017-09" db="EMBL/GenBank/DDBJ databases">
        <title>Depth-based differentiation of microbial function through sediment-hosted aquifers and enrichment of novel symbionts in the deep terrestrial subsurface.</title>
        <authorList>
            <person name="Probst A.J."/>
            <person name="Ladd B."/>
            <person name="Jarett J.K."/>
            <person name="Geller-Mcgrath D.E."/>
            <person name="Sieber C.M.K."/>
            <person name="Emerson J.B."/>
            <person name="Anantharaman K."/>
            <person name="Thomas B.C."/>
            <person name="Malmstrom R."/>
            <person name="Stieglmeier M."/>
            <person name="Klingl A."/>
            <person name="Woyke T."/>
            <person name="Ryan C.M."/>
            <person name="Banfield J.F."/>
        </authorList>
    </citation>
    <scope>NUCLEOTIDE SEQUENCE [LARGE SCALE GENOMIC DNA]</scope>
</reference>
<accession>A0A2M7TLH1</accession>
<organism evidence="2 3">
    <name type="scientific">candidate division WWE3 bacterium CG_4_10_14_0_2_um_filter_41_14</name>
    <dbReference type="NCBI Taxonomy" id="1975072"/>
    <lineage>
        <taxon>Bacteria</taxon>
        <taxon>Katanobacteria</taxon>
    </lineage>
</organism>
<evidence type="ECO:0000313" key="3">
    <source>
        <dbReference type="Proteomes" id="UP000228920"/>
    </source>
</evidence>
<dbReference type="EMBL" id="PFNL01000022">
    <property type="protein sequence ID" value="PIZ47930.1"/>
    <property type="molecule type" value="Genomic_DNA"/>
</dbReference>
<protein>
    <submittedName>
        <fullName evidence="2">Uncharacterized protein</fullName>
    </submittedName>
</protein>
<comment type="caution">
    <text evidence="2">The sequence shown here is derived from an EMBL/GenBank/DDBJ whole genome shotgun (WGS) entry which is preliminary data.</text>
</comment>
<keyword evidence="1" id="KW-0472">Membrane</keyword>
<feature type="transmembrane region" description="Helical" evidence="1">
    <location>
        <begin position="12"/>
        <end position="31"/>
    </location>
</feature>
<dbReference type="Pfam" id="PF07963">
    <property type="entry name" value="N_methyl"/>
    <property type="match status" value="1"/>
</dbReference>
<dbReference type="InterPro" id="IPR012902">
    <property type="entry name" value="N_methyl_site"/>
</dbReference>
<dbReference type="Gene3D" id="3.30.700.10">
    <property type="entry name" value="Glycoprotein, Type 4 Pilin"/>
    <property type="match status" value="1"/>
</dbReference>
<dbReference type="SUPFAM" id="SSF54523">
    <property type="entry name" value="Pili subunits"/>
    <property type="match status" value="1"/>
</dbReference>
<dbReference type="PROSITE" id="PS00409">
    <property type="entry name" value="PROKAR_NTER_METHYL"/>
    <property type="match status" value="1"/>
</dbReference>
<name>A0A2M7TLH1_UNCKA</name>
<evidence type="ECO:0000256" key="1">
    <source>
        <dbReference type="SAM" id="Phobius"/>
    </source>
</evidence>
<dbReference type="Proteomes" id="UP000228920">
    <property type="component" value="Unassembled WGS sequence"/>
</dbReference>
<dbReference type="InterPro" id="IPR045584">
    <property type="entry name" value="Pilin-like"/>
</dbReference>
<evidence type="ECO:0000313" key="2">
    <source>
        <dbReference type="EMBL" id="PIZ47930.1"/>
    </source>
</evidence>
<proteinExistence type="predicted"/>
<dbReference type="NCBIfam" id="TIGR02532">
    <property type="entry name" value="IV_pilin_GFxxxE"/>
    <property type="match status" value="1"/>
</dbReference>
<keyword evidence="1" id="KW-0812">Transmembrane</keyword>
<dbReference type="AlphaFoldDB" id="A0A2M7TLH1"/>
<sequence>MKTMLKTKRGFTLIELLVVVVIIGVLAAIAINTVNVNAQRQRANESVVRTNVEKLCSTVSTCFAANIGMNSDACDEWSELGAIVPNKPENATYTLLDDNALSTSATGYVLVTGTINTCSIGCFVQNDLGTGTVNGVTAQSGELSNFSTTCITE</sequence>
<dbReference type="PANTHER" id="PTHR30093">
    <property type="entry name" value="GENERAL SECRETION PATHWAY PROTEIN G"/>
    <property type="match status" value="1"/>
</dbReference>
<keyword evidence="1" id="KW-1133">Transmembrane helix</keyword>
<gene>
    <name evidence="2" type="ORF">COY32_00955</name>
</gene>